<protein>
    <submittedName>
        <fullName evidence="1">Uncharacterized protein</fullName>
    </submittedName>
</protein>
<evidence type="ECO:0000313" key="1">
    <source>
        <dbReference type="EMBL" id="SNS48125.1"/>
    </source>
</evidence>
<dbReference type="Proteomes" id="UP000198282">
    <property type="component" value="Unassembled WGS sequence"/>
</dbReference>
<organism evidence="1 2">
    <name type="scientific">Streptosporangium subroseum</name>
    <dbReference type="NCBI Taxonomy" id="106412"/>
    <lineage>
        <taxon>Bacteria</taxon>
        <taxon>Bacillati</taxon>
        <taxon>Actinomycetota</taxon>
        <taxon>Actinomycetes</taxon>
        <taxon>Streptosporangiales</taxon>
        <taxon>Streptosporangiaceae</taxon>
        <taxon>Streptosporangium</taxon>
    </lineage>
</organism>
<keyword evidence="2" id="KW-1185">Reference proteome</keyword>
<evidence type="ECO:0000313" key="2">
    <source>
        <dbReference type="Proteomes" id="UP000198282"/>
    </source>
</evidence>
<dbReference type="EMBL" id="FZOD01000010">
    <property type="protein sequence ID" value="SNS48125.1"/>
    <property type="molecule type" value="Genomic_DNA"/>
</dbReference>
<dbReference type="AlphaFoldDB" id="A0A239ETZ9"/>
<accession>A0A239ETZ9</accession>
<gene>
    <name evidence="1" type="ORF">SAMN05216276_101067</name>
</gene>
<reference evidence="1 2" key="1">
    <citation type="submission" date="2017-06" db="EMBL/GenBank/DDBJ databases">
        <authorList>
            <person name="Kim H.J."/>
            <person name="Triplett B.A."/>
        </authorList>
    </citation>
    <scope>NUCLEOTIDE SEQUENCE [LARGE SCALE GENOMIC DNA]</scope>
    <source>
        <strain evidence="1 2">CGMCC 4.2132</strain>
    </source>
</reference>
<sequence length="34" mass="3575">MAVILICNRFSVEPVTDLTGNESLPQPRSAGSTA</sequence>
<name>A0A239ETZ9_9ACTN</name>
<proteinExistence type="predicted"/>